<dbReference type="SUPFAM" id="SSF48239">
    <property type="entry name" value="Terpenoid cyclases/Protein prenyltransferases"/>
    <property type="match status" value="1"/>
</dbReference>
<dbReference type="InterPro" id="IPR008930">
    <property type="entry name" value="Terpenoid_cyclase/PrenylTrfase"/>
</dbReference>
<gene>
    <name evidence="1" type="ORF">GCM10009745_72840</name>
</gene>
<reference evidence="1 2" key="1">
    <citation type="journal article" date="2019" name="Int. J. Syst. Evol. Microbiol.">
        <title>The Global Catalogue of Microorganisms (GCM) 10K type strain sequencing project: providing services to taxonomists for standard genome sequencing and annotation.</title>
        <authorList>
            <consortium name="The Broad Institute Genomics Platform"/>
            <consortium name="The Broad Institute Genome Sequencing Center for Infectious Disease"/>
            <person name="Wu L."/>
            <person name="Ma J."/>
        </authorList>
    </citation>
    <scope>NUCLEOTIDE SEQUENCE [LARGE SCALE GENOMIC DNA]</scope>
    <source>
        <strain evidence="1 2">JCM 14307</strain>
    </source>
</reference>
<dbReference type="Proteomes" id="UP001500280">
    <property type="component" value="Unassembled WGS sequence"/>
</dbReference>
<dbReference type="Gene3D" id="1.50.10.20">
    <property type="match status" value="1"/>
</dbReference>
<sequence length="280" mass="30705">MDIFTAGRDFVRREARLVENRLFSAVFDGADPAGVVDALRGYQNADGGFGHGLEPDKRCPDSLGLDVETAFDILLASGARDETMVRRAADWLASVATTEGAVALAAPVIENYPRASHMSEWTYEPGLNPTAGLVGRLHELGVDHPWRSLAGSWCAAELDRGLPTEAHSFHEALIFLEHTGDVDLDRIREWLPKLSFYRADADDPSYGVTPLHLASTPDSPWRALFSEAQLDAHLDRLIADQQDDGGWAITWEPPGQAATLEYRGIVTVGALRTLKAYNRL</sequence>
<dbReference type="EMBL" id="BAAANF010000025">
    <property type="protein sequence ID" value="GAA1714041.1"/>
    <property type="molecule type" value="Genomic_DNA"/>
</dbReference>
<evidence type="ECO:0000313" key="1">
    <source>
        <dbReference type="EMBL" id="GAA1714041.1"/>
    </source>
</evidence>
<proteinExistence type="predicted"/>
<protein>
    <recommendedName>
        <fullName evidence="3">Prenyltransferase</fullName>
    </recommendedName>
</protein>
<comment type="caution">
    <text evidence="1">The sequence shown here is derived from an EMBL/GenBank/DDBJ whole genome shotgun (WGS) entry which is preliminary data.</text>
</comment>
<evidence type="ECO:0000313" key="2">
    <source>
        <dbReference type="Proteomes" id="UP001500280"/>
    </source>
</evidence>
<evidence type="ECO:0008006" key="3">
    <source>
        <dbReference type="Google" id="ProtNLM"/>
    </source>
</evidence>
<name>A0ABN2IY10_9ACTN</name>
<dbReference type="RefSeq" id="WP_344162821.1">
    <property type="nucleotide sequence ID" value="NZ_BAAANF010000025.1"/>
</dbReference>
<accession>A0ABN2IY10</accession>
<organism evidence="1 2">
    <name type="scientific">Kribbella yunnanensis</name>
    <dbReference type="NCBI Taxonomy" id="190194"/>
    <lineage>
        <taxon>Bacteria</taxon>
        <taxon>Bacillati</taxon>
        <taxon>Actinomycetota</taxon>
        <taxon>Actinomycetes</taxon>
        <taxon>Propionibacteriales</taxon>
        <taxon>Kribbellaceae</taxon>
        <taxon>Kribbella</taxon>
    </lineage>
</organism>
<keyword evidence="2" id="KW-1185">Reference proteome</keyword>